<name>A0ABW3LK96_9BACI</name>
<dbReference type="Gene3D" id="2.50.20.20">
    <property type="match status" value="1"/>
</dbReference>
<dbReference type="Proteomes" id="UP001597040">
    <property type="component" value="Unassembled WGS sequence"/>
</dbReference>
<feature type="signal peptide" evidence="2">
    <location>
        <begin position="1"/>
        <end position="23"/>
    </location>
</feature>
<evidence type="ECO:0000256" key="2">
    <source>
        <dbReference type="SAM" id="SignalP"/>
    </source>
</evidence>
<comment type="caution">
    <text evidence="3">The sequence shown here is derived from an EMBL/GenBank/DDBJ whole genome shotgun (WGS) entry which is preliminary data.</text>
</comment>
<feature type="chain" id="PRO_5047422757" evidence="2">
    <location>
        <begin position="24"/>
        <end position="305"/>
    </location>
</feature>
<dbReference type="Pfam" id="PF20316">
    <property type="entry name" value="DUF6612"/>
    <property type="match status" value="1"/>
</dbReference>
<keyword evidence="4" id="KW-1185">Reference proteome</keyword>
<feature type="compositionally biased region" description="Acidic residues" evidence="1">
    <location>
        <begin position="44"/>
        <end position="63"/>
    </location>
</feature>
<reference evidence="4" key="1">
    <citation type="journal article" date="2019" name="Int. J. Syst. Evol. Microbiol.">
        <title>The Global Catalogue of Microorganisms (GCM) 10K type strain sequencing project: providing services to taxonomists for standard genome sequencing and annotation.</title>
        <authorList>
            <consortium name="The Broad Institute Genomics Platform"/>
            <consortium name="The Broad Institute Genome Sequencing Center for Infectious Disease"/>
            <person name="Wu L."/>
            <person name="Ma J."/>
        </authorList>
    </citation>
    <scope>NUCLEOTIDE SEQUENCE [LARGE SCALE GENOMIC DNA]</scope>
    <source>
        <strain evidence="4">CCUG 56754</strain>
    </source>
</reference>
<organism evidence="3 4">
    <name type="scientific">Virgibacillus byunsanensis</name>
    <dbReference type="NCBI Taxonomy" id="570945"/>
    <lineage>
        <taxon>Bacteria</taxon>
        <taxon>Bacillati</taxon>
        <taxon>Bacillota</taxon>
        <taxon>Bacilli</taxon>
        <taxon>Bacillales</taxon>
        <taxon>Bacillaceae</taxon>
        <taxon>Virgibacillus</taxon>
    </lineage>
</organism>
<evidence type="ECO:0000313" key="4">
    <source>
        <dbReference type="Proteomes" id="UP001597040"/>
    </source>
</evidence>
<dbReference type="InterPro" id="IPR046720">
    <property type="entry name" value="DUF6612"/>
</dbReference>
<gene>
    <name evidence="3" type="ORF">ACFQ3N_02760</name>
</gene>
<dbReference type="PROSITE" id="PS51257">
    <property type="entry name" value="PROKAR_LIPOPROTEIN"/>
    <property type="match status" value="1"/>
</dbReference>
<sequence length="305" mass="34369">MKRIIILLITTCLFLLVACSAGNDETENDVSSDEIQSNDQTQEQNDEEAAEEANEEENEDTEASGDPVVTEDVASILQKSAEAMAGVTSFKGVSDFIDDSTFNGTREKSETNFTMEIILSDPAVMHADMTSVSSETEEGSVEMFMKDGMLYINSEENWYSMPTDFGYGNLYEDYKMLEDDQIEQYVEHSNSFEVSDNGDHYLISFADDSENYKSVIMNSSFGAISDLFEEHYDNMEISSGTYEIKINKETFFMTQYTYEYEANTTGELGSIEQYSKGTYTLSDFNAYNEIDVPEEMMEKASPIGE</sequence>
<evidence type="ECO:0000256" key="1">
    <source>
        <dbReference type="SAM" id="MobiDB-lite"/>
    </source>
</evidence>
<accession>A0ABW3LK96</accession>
<proteinExistence type="predicted"/>
<keyword evidence="2" id="KW-0732">Signal</keyword>
<dbReference type="RefSeq" id="WP_390359317.1">
    <property type="nucleotide sequence ID" value="NZ_JBHTKJ010000007.1"/>
</dbReference>
<dbReference type="EMBL" id="JBHTKJ010000007">
    <property type="protein sequence ID" value="MFD1037345.1"/>
    <property type="molecule type" value="Genomic_DNA"/>
</dbReference>
<protein>
    <submittedName>
        <fullName evidence="3">DUF6612 family protein</fullName>
    </submittedName>
</protein>
<feature type="region of interest" description="Disordered" evidence="1">
    <location>
        <begin position="25"/>
        <end position="68"/>
    </location>
</feature>
<evidence type="ECO:0000313" key="3">
    <source>
        <dbReference type="EMBL" id="MFD1037345.1"/>
    </source>
</evidence>